<evidence type="ECO:0000256" key="3">
    <source>
        <dbReference type="ARBA" id="ARBA00022527"/>
    </source>
</evidence>
<proteinExistence type="inferred from homology"/>
<evidence type="ECO:0000256" key="20">
    <source>
        <dbReference type="SAM" id="MobiDB-lite"/>
    </source>
</evidence>
<dbReference type="InterPro" id="IPR017441">
    <property type="entry name" value="Protein_kinase_ATP_BS"/>
</dbReference>
<keyword evidence="8" id="KW-0418">Kinase</keyword>
<dbReference type="SMART" id="SM00220">
    <property type="entry name" value="S_TKc"/>
    <property type="match status" value="1"/>
</dbReference>
<dbReference type="Gene3D" id="1.10.510.10">
    <property type="entry name" value="Transferase(Phosphotransferase) domain 1"/>
    <property type="match status" value="1"/>
</dbReference>
<comment type="catalytic activity">
    <reaction evidence="16">
        <text>L-seryl-[protein] + ATP = O-phospho-L-seryl-[protein] + ADP + H(+)</text>
        <dbReference type="Rhea" id="RHEA:17989"/>
        <dbReference type="Rhea" id="RHEA-COMP:9863"/>
        <dbReference type="Rhea" id="RHEA-COMP:11604"/>
        <dbReference type="ChEBI" id="CHEBI:15378"/>
        <dbReference type="ChEBI" id="CHEBI:29999"/>
        <dbReference type="ChEBI" id="CHEBI:30616"/>
        <dbReference type="ChEBI" id="CHEBI:83421"/>
        <dbReference type="ChEBI" id="CHEBI:456216"/>
        <dbReference type="EC" id="2.7.11.1"/>
    </reaction>
</comment>
<feature type="binding site" evidence="19">
    <location>
        <position position="143"/>
    </location>
    <ligand>
        <name>ATP</name>
        <dbReference type="ChEBI" id="CHEBI:30616"/>
    </ligand>
</feature>
<comment type="subcellular location">
    <subcellularLocation>
        <location evidence="1">Golgi apparatus membrane</location>
        <topology evidence="1">Peripheral membrane protein</topology>
    </subcellularLocation>
</comment>
<evidence type="ECO:0000256" key="5">
    <source>
        <dbReference type="ARBA" id="ARBA00022679"/>
    </source>
</evidence>
<dbReference type="GO" id="GO:0110031">
    <property type="term" value="P:negative regulation of G2/MI transition of meiotic cell cycle"/>
    <property type="evidence" value="ECO:0007669"/>
    <property type="project" value="TreeGrafter"/>
</dbReference>
<keyword evidence="7 19" id="KW-0547">Nucleotide-binding</keyword>
<dbReference type="GO" id="GO:0005634">
    <property type="term" value="C:nucleus"/>
    <property type="evidence" value="ECO:0007669"/>
    <property type="project" value="TreeGrafter"/>
</dbReference>
<evidence type="ECO:0000256" key="17">
    <source>
        <dbReference type="ARBA" id="ARBA00074601"/>
    </source>
</evidence>
<keyword evidence="6" id="KW-0479">Metal-binding</keyword>
<dbReference type="CDD" id="cd14050">
    <property type="entry name" value="PKc_Myt1"/>
    <property type="match status" value="1"/>
</dbReference>
<evidence type="ECO:0000256" key="10">
    <source>
        <dbReference type="ARBA" id="ARBA00022842"/>
    </source>
</evidence>
<keyword evidence="3" id="KW-0723">Serine/threonine-protein kinase</keyword>
<protein>
    <recommendedName>
        <fullName evidence="17">Membrane-associated tyrosine- and threonine-specific cdc2-inhibitory kinase</fullName>
        <ecNumber evidence="2">2.7.11.1</ecNumber>
    </recommendedName>
    <alternativeName>
        <fullName evidence="18">Myt1 kinase</fullName>
    </alternativeName>
</protein>
<evidence type="ECO:0000259" key="21">
    <source>
        <dbReference type="PROSITE" id="PS50011"/>
    </source>
</evidence>
<evidence type="ECO:0000313" key="23">
    <source>
        <dbReference type="Proteomes" id="UP001208570"/>
    </source>
</evidence>
<dbReference type="GO" id="GO:0004674">
    <property type="term" value="F:protein serine/threonine kinase activity"/>
    <property type="evidence" value="ECO:0007669"/>
    <property type="project" value="UniProtKB-KW"/>
</dbReference>
<dbReference type="FunFam" id="1.10.510.10:FF:000315">
    <property type="entry name" value="membrane-associated tyrosine- and threonine-specific cdc2-inhibitory kinase"/>
    <property type="match status" value="1"/>
</dbReference>
<dbReference type="GO" id="GO:0005524">
    <property type="term" value="F:ATP binding"/>
    <property type="evidence" value="ECO:0007669"/>
    <property type="project" value="UniProtKB-UniRule"/>
</dbReference>
<dbReference type="PANTHER" id="PTHR11042">
    <property type="entry name" value="EUKARYOTIC TRANSLATION INITIATION FACTOR 2-ALPHA KINASE EIF2-ALPHA KINASE -RELATED"/>
    <property type="match status" value="1"/>
</dbReference>
<keyword evidence="9 19" id="KW-0067">ATP-binding</keyword>
<dbReference type="GO" id="GO:0000139">
    <property type="term" value="C:Golgi membrane"/>
    <property type="evidence" value="ECO:0007669"/>
    <property type="project" value="UniProtKB-SubCell"/>
</dbReference>
<keyword evidence="4" id="KW-0597">Phosphoprotein</keyword>
<dbReference type="EC" id="2.7.11.1" evidence="2"/>
<evidence type="ECO:0000256" key="8">
    <source>
        <dbReference type="ARBA" id="ARBA00022777"/>
    </source>
</evidence>
<feature type="region of interest" description="Disordered" evidence="20">
    <location>
        <begin position="549"/>
        <end position="572"/>
    </location>
</feature>
<dbReference type="InterPro" id="IPR008271">
    <property type="entry name" value="Ser/Thr_kinase_AS"/>
</dbReference>
<organism evidence="22 23">
    <name type="scientific">Paralvinella palmiformis</name>
    <dbReference type="NCBI Taxonomy" id="53620"/>
    <lineage>
        <taxon>Eukaryota</taxon>
        <taxon>Metazoa</taxon>
        <taxon>Spiralia</taxon>
        <taxon>Lophotrochozoa</taxon>
        <taxon>Annelida</taxon>
        <taxon>Polychaeta</taxon>
        <taxon>Sedentaria</taxon>
        <taxon>Canalipalpata</taxon>
        <taxon>Terebellida</taxon>
        <taxon>Terebelliformia</taxon>
        <taxon>Alvinellidae</taxon>
        <taxon>Paralvinella</taxon>
    </lineage>
</organism>
<dbReference type="Pfam" id="PF00069">
    <property type="entry name" value="Pkinase"/>
    <property type="match status" value="1"/>
</dbReference>
<evidence type="ECO:0000256" key="9">
    <source>
        <dbReference type="ARBA" id="ARBA00022840"/>
    </source>
</evidence>
<evidence type="ECO:0000256" key="18">
    <source>
        <dbReference type="ARBA" id="ARBA00084081"/>
    </source>
</evidence>
<dbReference type="PROSITE" id="PS00107">
    <property type="entry name" value="PROTEIN_KINASE_ATP"/>
    <property type="match status" value="1"/>
</dbReference>
<evidence type="ECO:0000256" key="16">
    <source>
        <dbReference type="ARBA" id="ARBA00048679"/>
    </source>
</evidence>
<reference evidence="22" key="1">
    <citation type="journal article" date="2023" name="Mol. Biol. Evol.">
        <title>Third-Generation Sequencing Reveals the Adaptive Role of the Epigenome in Three Deep-Sea Polychaetes.</title>
        <authorList>
            <person name="Perez M."/>
            <person name="Aroh O."/>
            <person name="Sun Y."/>
            <person name="Lan Y."/>
            <person name="Juniper S.K."/>
            <person name="Young C.R."/>
            <person name="Angers B."/>
            <person name="Qian P.Y."/>
        </authorList>
    </citation>
    <scope>NUCLEOTIDE SEQUENCE</scope>
    <source>
        <strain evidence="22">P08H-3</strain>
    </source>
</reference>
<dbReference type="SUPFAM" id="SSF56112">
    <property type="entry name" value="Protein kinase-like (PK-like)"/>
    <property type="match status" value="1"/>
</dbReference>
<evidence type="ECO:0000256" key="4">
    <source>
        <dbReference type="ARBA" id="ARBA00022553"/>
    </source>
</evidence>
<sequence length="572" mass="65409">MSAATLESMSFHSSYRNGGINSRQQMPTPRPLPEIFQEQQTFSTKKEKSCTPRDNLPPRPPVKSALPFSRIFPHRSVDKAQPVSFKSPPSLATPTIVSSYYNDNIQELYFDQCFEIECKLGAGSFGDVFKVRSKEDGKYYAVKRSRERFRGQSDRKRKLEEVAKHEKLPHHPNCVRFYKAWEEKQHLYIQTELCQTSLNNFADQNHNIPERLIKNYLVDLLMAIKHLHDNDLVHMDIKPENIFISNDICKLGDFGLVIDVSAECADTSEAQEGDPRYLAPELLQGRFAKSADIFSLGITLLELASDLNLPRCGEPWHQLRQGHIPEQLLYNVSGELKRVILSMMEPDPMLRPTVDKLLQQPVIKKIWRQRKREQVVHGTMLFLSSMMQFIWSFFLKLWLTVTYPLQSLVPTQQRTPLKSHVAQHPPDWDHSFSDDEVIADDSISINNSLCAPLNLSSSSDGSQRDDSFVMPCVPVRKAFTTPSYRKRQREKYPCEFPVASYSPSLWHDSSSPCNSSSPSCGRTRLGMTPTSNFHRILLEDLEQEAATRSDAKLNIEPKNLLDAFEGTSTDED</sequence>
<dbReference type="PROSITE" id="PS00108">
    <property type="entry name" value="PROTEIN_KINASE_ST"/>
    <property type="match status" value="1"/>
</dbReference>
<evidence type="ECO:0000256" key="19">
    <source>
        <dbReference type="PROSITE-ProRule" id="PRU10141"/>
    </source>
</evidence>
<evidence type="ECO:0000256" key="14">
    <source>
        <dbReference type="ARBA" id="ARBA00037982"/>
    </source>
</evidence>
<comment type="caution">
    <text evidence="22">The sequence shown here is derived from an EMBL/GenBank/DDBJ whole genome shotgun (WGS) entry which is preliminary data.</text>
</comment>
<dbReference type="PANTHER" id="PTHR11042:SF183">
    <property type="entry name" value="MEMBRANE-ASSOCIATED TYROSINE- AND THREONINE-SPECIFIC CDC2-INHIBITORY KINASE"/>
    <property type="match status" value="1"/>
</dbReference>
<dbReference type="GO" id="GO:0051321">
    <property type="term" value="P:meiotic cell cycle"/>
    <property type="evidence" value="ECO:0007669"/>
    <property type="project" value="TreeGrafter"/>
</dbReference>
<evidence type="ECO:0000256" key="13">
    <source>
        <dbReference type="ARBA" id="ARBA00023306"/>
    </source>
</evidence>
<keyword evidence="13" id="KW-0131">Cell cycle</keyword>
<dbReference type="PROSITE" id="PS50011">
    <property type="entry name" value="PROTEIN_KINASE_DOM"/>
    <property type="match status" value="1"/>
</dbReference>
<dbReference type="GO" id="GO:0046872">
    <property type="term" value="F:metal ion binding"/>
    <property type="evidence" value="ECO:0007669"/>
    <property type="project" value="UniProtKB-KW"/>
</dbReference>
<dbReference type="InterPro" id="IPR050339">
    <property type="entry name" value="CC_SR_Kinase"/>
</dbReference>
<keyword evidence="23" id="KW-1185">Reference proteome</keyword>
<feature type="region of interest" description="Disordered" evidence="20">
    <location>
        <begin position="1"/>
        <end position="66"/>
    </location>
</feature>
<evidence type="ECO:0000256" key="6">
    <source>
        <dbReference type="ARBA" id="ARBA00022723"/>
    </source>
</evidence>
<comment type="similarity">
    <text evidence="14">Belongs to the protein kinase superfamily. Ser/Thr protein kinase family. GCN2 subfamily.</text>
</comment>
<accession>A0AAD9J753</accession>
<feature type="domain" description="Protein kinase" evidence="21">
    <location>
        <begin position="114"/>
        <end position="363"/>
    </location>
</feature>
<evidence type="ECO:0000256" key="2">
    <source>
        <dbReference type="ARBA" id="ARBA00012513"/>
    </source>
</evidence>
<keyword evidence="5" id="KW-0808">Transferase</keyword>
<evidence type="ECO:0000256" key="7">
    <source>
        <dbReference type="ARBA" id="ARBA00022741"/>
    </source>
</evidence>
<dbReference type="InterPro" id="IPR011009">
    <property type="entry name" value="Kinase-like_dom_sf"/>
</dbReference>
<dbReference type="Gene3D" id="3.30.200.20">
    <property type="entry name" value="Phosphorylase Kinase, domain 1"/>
    <property type="match status" value="1"/>
</dbReference>
<evidence type="ECO:0000313" key="22">
    <source>
        <dbReference type="EMBL" id="KAK2147709.1"/>
    </source>
</evidence>
<keyword evidence="11" id="KW-0333">Golgi apparatus</keyword>
<evidence type="ECO:0000256" key="15">
    <source>
        <dbReference type="ARBA" id="ARBA00047899"/>
    </source>
</evidence>
<dbReference type="EMBL" id="JAODUP010000540">
    <property type="protein sequence ID" value="KAK2147709.1"/>
    <property type="molecule type" value="Genomic_DNA"/>
</dbReference>
<name>A0AAD9J753_9ANNE</name>
<dbReference type="FunFam" id="3.30.200.20:FF:000280">
    <property type="entry name" value="membrane-associated tyrosine- and threonine-specific cdc2-inhibitory kinase"/>
    <property type="match status" value="1"/>
</dbReference>
<feature type="compositionally biased region" description="Polar residues" evidence="20">
    <location>
        <begin position="1"/>
        <end position="27"/>
    </location>
</feature>
<keyword evidence="10" id="KW-0460">Magnesium</keyword>
<evidence type="ECO:0000256" key="11">
    <source>
        <dbReference type="ARBA" id="ARBA00023034"/>
    </source>
</evidence>
<keyword evidence="12" id="KW-0472">Membrane</keyword>
<dbReference type="Proteomes" id="UP001208570">
    <property type="component" value="Unassembled WGS sequence"/>
</dbReference>
<evidence type="ECO:0000256" key="1">
    <source>
        <dbReference type="ARBA" id="ARBA00004395"/>
    </source>
</evidence>
<dbReference type="InterPro" id="IPR000719">
    <property type="entry name" value="Prot_kinase_dom"/>
</dbReference>
<comment type="catalytic activity">
    <reaction evidence="15">
        <text>L-threonyl-[protein] + ATP = O-phospho-L-threonyl-[protein] + ADP + H(+)</text>
        <dbReference type="Rhea" id="RHEA:46608"/>
        <dbReference type="Rhea" id="RHEA-COMP:11060"/>
        <dbReference type="Rhea" id="RHEA-COMP:11605"/>
        <dbReference type="ChEBI" id="CHEBI:15378"/>
        <dbReference type="ChEBI" id="CHEBI:30013"/>
        <dbReference type="ChEBI" id="CHEBI:30616"/>
        <dbReference type="ChEBI" id="CHEBI:61977"/>
        <dbReference type="ChEBI" id="CHEBI:456216"/>
        <dbReference type="EC" id="2.7.11.1"/>
    </reaction>
</comment>
<gene>
    <name evidence="22" type="ORF">LSH36_540g01066</name>
</gene>
<evidence type="ECO:0000256" key="12">
    <source>
        <dbReference type="ARBA" id="ARBA00023136"/>
    </source>
</evidence>
<dbReference type="AlphaFoldDB" id="A0AAD9J753"/>